<keyword evidence="8 11" id="KW-1133">Transmembrane helix</keyword>
<evidence type="ECO:0000256" key="6">
    <source>
        <dbReference type="ARBA" id="ARBA00022801"/>
    </source>
</evidence>
<gene>
    <name evidence="13" type="ORF">LCGC14_1688010</name>
</gene>
<evidence type="ECO:0000256" key="8">
    <source>
        <dbReference type="ARBA" id="ARBA00022989"/>
    </source>
</evidence>
<keyword evidence="2" id="KW-1003">Cell membrane</keyword>
<comment type="cofactor">
    <cofactor evidence="1">
        <name>Zn(2+)</name>
        <dbReference type="ChEBI" id="CHEBI:29105"/>
    </cofactor>
</comment>
<evidence type="ECO:0000259" key="12">
    <source>
        <dbReference type="Pfam" id="PF01435"/>
    </source>
</evidence>
<dbReference type="GO" id="GO:0004222">
    <property type="term" value="F:metalloendopeptidase activity"/>
    <property type="evidence" value="ECO:0007669"/>
    <property type="project" value="InterPro"/>
</dbReference>
<evidence type="ECO:0000313" key="13">
    <source>
        <dbReference type="EMBL" id="KKM16220.1"/>
    </source>
</evidence>
<dbReference type="GO" id="GO:0046872">
    <property type="term" value="F:metal ion binding"/>
    <property type="evidence" value="ECO:0007669"/>
    <property type="project" value="UniProtKB-KW"/>
</dbReference>
<comment type="caution">
    <text evidence="13">The sequence shown here is derived from an EMBL/GenBank/DDBJ whole genome shotgun (WGS) entry which is preliminary data.</text>
</comment>
<evidence type="ECO:0000256" key="5">
    <source>
        <dbReference type="ARBA" id="ARBA00022723"/>
    </source>
</evidence>
<evidence type="ECO:0000256" key="7">
    <source>
        <dbReference type="ARBA" id="ARBA00022833"/>
    </source>
</evidence>
<evidence type="ECO:0000256" key="9">
    <source>
        <dbReference type="ARBA" id="ARBA00023049"/>
    </source>
</evidence>
<dbReference type="PANTHER" id="PTHR43221:SF2">
    <property type="entry name" value="PROTEASE HTPX HOMOLOG"/>
    <property type="match status" value="1"/>
</dbReference>
<keyword evidence="6" id="KW-0378">Hydrolase</keyword>
<reference evidence="13" key="1">
    <citation type="journal article" date="2015" name="Nature">
        <title>Complex archaea that bridge the gap between prokaryotes and eukaryotes.</title>
        <authorList>
            <person name="Spang A."/>
            <person name="Saw J.H."/>
            <person name="Jorgensen S.L."/>
            <person name="Zaremba-Niedzwiedzka K."/>
            <person name="Martijn J."/>
            <person name="Lind A.E."/>
            <person name="van Eijk R."/>
            <person name="Schleper C."/>
            <person name="Guy L."/>
            <person name="Ettema T.J."/>
        </authorList>
    </citation>
    <scope>NUCLEOTIDE SEQUENCE</scope>
</reference>
<dbReference type="Pfam" id="PF01435">
    <property type="entry name" value="Peptidase_M48"/>
    <property type="match status" value="1"/>
</dbReference>
<dbReference type="GO" id="GO:0006508">
    <property type="term" value="P:proteolysis"/>
    <property type="evidence" value="ECO:0007669"/>
    <property type="project" value="UniProtKB-KW"/>
</dbReference>
<feature type="transmembrane region" description="Helical" evidence="11">
    <location>
        <begin position="105"/>
        <end position="126"/>
    </location>
</feature>
<sequence length="587" mass="68026">KIVNKVKKEIGIKGKVKIGFGKYPILNAMAYGSVFDKRIAIIAEDINQIPKDELKGIIAHELAHTKGKHTLILTFITTIDLIIRMILGIPATYYDYTFGNPTIPLFTFIILNLSIYILLFILVRILEGRADLRAKKAGFARELAKALYNLESFYASGREIGFNTMLLSKEKISNDNKILDYLNTASYLYGSMIKPSRVSLLGNLLNSHPPSYFRIAALLDDKLKPTKEAILPFICLKKSKQKKYGQLFEKSRQVFKVIANEKFKEYFQIDDIALLSNDLGRREIFKLDLNKDYIFRNKITDEIIFGQLIDVQFLDNICSRDQLIITNLKTHEKEYLESAFFLRNQIDLGETYYLKKDSPFILKGIQNEERNYIFLDQNNNQFQKPILKTKLPNSVALIKNLENNEVFFKNKGEISILKCVEVSKTDDFNKIEIILSEEDESLKEPELVSYNLKDLIIKPRYIYLPIRKDFQHRKSEVKVMKWLIGKKILTQIYLKKPVNNFEMGYIQSIDVKNNLKTKSESEEKRHVNLLKLINIFGKETLIPFQTIESIGFEFESVIIQKKSATSFTSRLGYKILKKLKPNKIIIT</sequence>
<evidence type="ECO:0000256" key="4">
    <source>
        <dbReference type="ARBA" id="ARBA00022692"/>
    </source>
</evidence>
<feature type="non-terminal residue" evidence="13">
    <location>
        <position position="1"/>
    </location>
</feature>
<dbReference type="PANTHER" id="PTHR43221">
    <property type="entry name" value="PROTEASE HTPX"/>
    <property type="match status" value="1"/>
</dbReference>
<name>A0A0F9KLR3_9ZZZZ</name>
<protein>
    <recommendedName>
        <fullName evidence="12">Peptidase M48 domain-containing protein</fullName>
    </recommendedName>
</protein>
<keyword evidence="10 11" id="KW-0472">Membrane</keyword>
<keyword evidence="5" id="KW-0479">Metal-binding</keyword>
<proteinExistence type="predicted"/>
<evidence type="ECO:0000256" key="1">
    <source>
        <dbReference type="ARBA" id="ARBA00001947"/>
    </source>
</evidence>
<keyword evidence="9" id="KW-0482">Metalloprotease</keyword>
<dbReference type="AlphaFoldDB" id="A0A0F9KLR3"/>
<keyword evidence="3" id="KW-0645">Protease</keyword>
<feature type="domain" description="Peptidase M48" evidence="12">
    <location>
        <begin position="3"/>
        <end position="219"/>
    </location>
</feature>
<evidence type="ECO:0000256" key="2">
    <source>
        <dbReference type="ARBA" id="ARBA00022475"/>
    </source>
</evidence>
<evidence type="ECO:0000256" key="11">
    <source>
        <dbReference type="SAM" id="Phobius"/>
    </source>
</evidence>
<keyword evidence="7" id="KW-0862">Zinc</keyword>
<keyword evidence="4 11" id="KW-0812">Transmembrane</keyword>
<accession>A0A0F9KLR3</accession>
<evidence type="ECO:0000256" key="10">
    <source>
        <dbReference type="ARBA" id="ARBA00023136"/>
    </source>
</evidence>
<dbReference type="Gene3D" id="3.30.2010.10">
    <property type="entry name" value="Metalloproteases ('zincins'), catalytic domain"/>
    <property type="match status" value="1"/>
</dbReference>
<dbReference type="InterPro" id="IPR050083">
    <property type="entry name" value="HtpX_protease"/>
</dbReference>
<organism evidence="13">
    <name type="scientific">marine sediment metagenome</name>
    <dbReference type="NCBI Taxonomy" id="412755"/>
    <lineage>
        <taxon>unclassified sequences</taxon>
        <taxon>metagenomes</taxon>
        <taxon>ecological metagenomes</taxon>
    </lineage>
</organism>
<evidence type="ECO:0000256" key="3">
    <source>
        <dbReference type="ARBA" id="ARBA00022670"/>
    </source>
</evidence>
<dbReference type="CDD" id="cd07329">
    <property type="entry name" value="M56_like"/>
    <property type="match status" value="1"/>
</dbReference>
<dbReference type="EMBL" id="LAZR01014721">
    <property type="protein sequence ID" value="KKM16220.1"/>
    <property type="molecule type" value="Genomic_DNA"/>
</dbReference>
<dbReference type="InterPro" id="IPR001915">
    <property type="entry name" value="Peptidase_M48"/>
</dbReference>
<feature type="transmembrane region" description="Helical" evidence="11">
    <location>
        <begin position="71"/>
        <end position="93"/>
    </location>
</feature>